<protein>
    <submittedName>
        <fullName evidence="2">Uncharacterized protein</fullName>
    </submittedName>
</protein>
<keyword evidence="1" id="KW-0812">Transmembrane</keyword>
<dbReference type="AlphaFoldDB" id="A0A010QRI2"/>
<sequence length="221" mass="25239">MTDTLSSLSIQSETQPLVVLRAHSTIDTAIRAKVFTMDDFNQQQEIDDAYLIATILVYMTVGRDIITALIVVLALRSAIVGGTTTLTLRYFMVLFVRHIIIYATEVPYIIHKKRWTSFCHRYQLPRNVARFGSFSYLCMHFSLLAIEANLFRLCRQHWLKGGADGQGTGVALAATIGSLTMYTIRQAYIKVRFLWELIRSSRRAVDRRPSDVEIIVYSTEH</sequence>
<keyword evidence="1" id="KW-0472">Membrane</keyword>
<dbReference type="HOGENOM" id="CLU_1250570_0_0_1"/>
<keyword evidence="1" id="KW-1133">Transmembrane helix</keyword>
<feature type="transmembrane region" description="Helical" evidence="1">
    <location>
        <begin position="130"/>
        <end position="151"/>
    </location>
</feature>
<name>A0A010QRI2_9PEZI</name>
<keyword evidence="3" id="KW-1185">Reference proteome</keyword>
<feature type="transmembrane region" description="Helical" evidence="1">
    <location>
        <begin position="49"/>
        <end position="75"/>
    </location>
</feature>
<reference evidence="2 3" key="1">
    <citation type="submission" date="2014-02" db="EMBL/GenBank/DDBJ databases">
        <title>The genome sequence of Colletotrichum fioriniae PJ7.</title>
        <authorList>
            <person name="Baroncelli R."/>
            <person name="Thon M.R."/>
        </authorList>
    </citation>
    <scope>NUCLEOTIDE SEQUENCE [LARGE SCALE GENOMIC DNA]</scope>
    <source>
        <strain evidence="2 3">PJ7</strain>
    </source>
</reference>
<evidence type="ECO:0000256" key="1">
    <source>
        <dbReference type="SAM" id="Phobius"/>
    </source>
</evidence>
<feature type="transmembrane region" description="Helical" evidence="1">
    <location>
        <begin position="87"/>
        <end position="110"/>
    </location>
</feature>
<dbReference type="Proteomes" id="UP000020467">
    <property type="component" value="Unassembled WGS sequence"/>
</dbReference>
<dbReference type="EMBL" id="JARH01000279">
    <property type="protein sequence ID" value="EXF82737.1"/>
    <property type="molecule type" value="Genomic_DNA"/>
</dbReference>
<dbReference type="OrthoDB" id="4836043at2759"/>
<gene>
    <name evidence="2" type="ORF">CFIO01_12641</name>
</gene>
<dbReference type="KEGG" id="cfj:CFIO01_12641"/>
<proteinExistence type="predicted"/>
<accession>A0A010QRI2</accession>
<evidence type="ECO:0000313" key="2">
    <source>
        <dbReference type="EMBL" id="EXF82737.1"/>
    </source>
</evidence>
<comment type="caution">
    <text evidence="2">The sequence shown here is derived from an EMBL/GenBank/DDBJ whole genome shotgun (WGS) entry which is preliminary data.</text>
</comment>
<evidence type="ECO:0000313" key="3">
    <source>
        <dbReference type="Proteomes" id="UP000020467"/>
    </source>
</evidence>
<organism evidence="2 3">
    <name type="scientific">Colletotrichum fioriniae PJ7</name>
    <dbReference type="NCBI Taxonomy" id="1445577"/>
    <lineage>
        <taxon>Eukaryota</taxon>
        <taxon>Fungi</taxon>
        <taxon>Dikarya</taxon>
        <taxon>Ascomycota</taxon>
        <taxon>Pezizomycotina</taxon>
        <taxon>Sordariomycetes</taxon>
        <taxon>Hypocreomycetidae</taxon>
        <taxon>Glomerellales</taxon>
        <taxon>Glomerellaceae</taxon>
        <taxon>Colletotrichum</taxon>
        <taxon>Colletotrichum acutatum species complex</taxon>
    </lineage>
</organism>